<dbReference type="InterPro" id="IPR039650">
    <property type="entry name" value="HdrA-like"/>
</dbReference>
<evidence type="ECO:0000256" key="2">
    <source>
        <dbReference type="ARBA" id="ARBA00022723"/>
    </source>
</evidence>
<comment type="caution">
    <text evidence="6">The sequence shown here is derived from an EMBL/GenBank/DDBJ whole genome shotgun (WGS) entry which is preliminary data.</text>
</comment>
<dbReference type="GO" id="GO:0051539">
    <property type="term" value="F:4 iron, 4 sulfur cluster binding"/>
    <property type="evidence" value="ECO:0007669"/>
    <property type="project" value="UniProtKB-KW"/>
</dbReference>
<name>A0A7X3IM05_9BACL</name>
<dbReference type="EMBL" id="WUBI01000004">
    <property type="protein sequence ID" value="MWV46404.1"/>
    <property type="molecule type" value="Genomic_DNA"/>
</dbReference>
<keyword evidence="2" id="KW-0479">Metal-binding</keyword>
<keyword evidence="7" id="KW-1185">Reference proteome</keyword>
<dbReference type="Gene3D" id="3.50.50.60">
    <property type="entry name" value="FAD/NAD(P)-binding domain"/>
    <property type="match status" value="1"/>
</dbReference>
<reference evidence="6 7" key="1">
    <citation type="submission" date="2019-12" db="EMBL/GenBank/DDBJ databases">
        <title>Paenibacillus sp. nov., an endophytic bacterium isolated from the stem of Dendrobium.</title>
        <authorList>
            <person name="Zhao R."/>
        </authorList>
    </citation>
    <scope>NUCLEOTIDE SEQUENCE [LARGE SCALE GENOMIC DNA]</scope>
    <source>
        <strain evidence="6 7">HJL G12</strain>
    </source>
</reference>
<evidence type="ECO:0000313" key="7">
    <source>
        <dbReference type="Proteomes" id="UP000460318"/>
    </source>
</evidence>
<dbReference type="Proteomes" id="UP000460318">
    <property type="component" value="Unassembled WGS sequence"/>
</dbReference>
<evidence type="ECO:0000256" key="4">
    <source>
        <dbReference type="ARBA" id="ARBA00023004"/>
    </source>
</evidence>
<dbReference type="PANTHER" id="PTHR43498:SF1">
    <property type="entry name" value="COB--COM HETERODISULFIDE REDUCTASE IRON-SULFUR SUBUNIT A"/>
    <property type="match status" value="1"/>
</dbReference>
<evidence type="ECO:0000256" key="3">
    <source>
        <dbReference type="ARBA" id="ARBA00023002"/>
    </source>
</evidence>
<evidence type="ECO:0000256" key="1">
    <source>
        <dbReference type="ARBA" id="ARBA00022485"/>
    </source>
</evidence>
<dbReference type="GO" id="GO:0016491">
    <property type="term" value="F:oxidoreductase activity"/>
    <property type="evidence" value="ECO:0007669"/>
    <property type="project" value="UniProtKB-KW"/>
</dbReference>
<evidence type="ECO:0000313" key="6">
    <source>
        <dbReference type="EMBL" id="MWV46404.1"/>
    </source>
</evidence>
<dbReference type="PANTHER" id="PTHR43498">
    <property type="entry name" value="FERREDOXIN:COB-COM HETERODISULFIDE REDUCTASE SUBUNIT A"/>
    <property type="match status" value="1"/>
</dbReference>
<dbReference type="InterPro" id="IPR036188">
    <property type="entry name" value="FAD/NAD-bd_sf"/>
</dbReference>
<keyword evidence="3" id="KW-0560">Oxidoreductase</keyword>
<keyword evidence="1" id="KW-0004">4Fe-4S</keyword>
<protein>
    <submittedName>
        <fullName evidence="6">FAD-dependent oxidoreductase</fullName>
    </submittedName>
</protein>
<keyword evidence="5" id="KW-0411">Iron-sulfur</keyword>
<dbReference type="AlphaFoldDB" id="A0A7X3IM05"/>
<dbReference type="Pfam" id="PF12831">
    <property type="entry name" value="FAD_oxidored"/>
    <property type="match status" value="1"/>
</dbReference>
<sequence>MVMIIACIATASMPVSGAEGYGRYDVVVIGSELQGILLAREARHLGLRVLILDPRSKPGGELIQGEMLFLDEPLNKERKSIVQGEMKNLFEQYNQGTIRDRNEFRKYYNKLIQGMSLKSGITIRHVEETVAAGGNRILKSLTYTDRDQKTYKVEADYWIENTDFNALTGRLRHKKRIPGMETVENSNKPDYMGATYMLKFKNVNWKRLHQDIMGSDSLSNVERWYGPHTYVDWNFGVGFSNVMAKYEPAGRLMRLRGLNMVNQGNGRVIVNGLILYNVDPSRGKSVREALRKGRAEAPRILEYLRARLPGFENAELNGYPRYLYIRDFNRYETEYVLTYEDVMNGKIFWDNVSIGAYPVDLQGTVHIPHGIHLGVPEPYGIPLRSFLLKNYDNVIVAGKNIGADIRAYGSARIMANNALAAQTIGIILGLESKKKQLKELTPEDFERIHLLLKTEYKIDVELP</sequence>
<dbReference type="GO" id="GO:0046872">
    <property type="term" value="F:metal ion binding"/>
    <property type="evidence" value="ECO:0007669"/>
    <property type="project" value="UniProtKB-KW"/>
</dbReference>
<keyword evidence="4" id="KW-0408">Iron</keyword>
<accession>A0A7X3IM05</accession>
<evidence type="ECO:0000256" key="5">
    <source>
        <dbReference type="ARBA" id="ARBA00023014"/>
    </source>
</evidence>
<proteinExistence type="predicted"/>
<gene>
    <name evidence="6" type="ORF">GRF59_22630</name>
</gene>
<organism evidence="6 7">
    <name type="scientific">Paenibacillus dendrobii</name>
    <dbReference type="NCBI Taxonomy" id="2691084"/>
    <lineage>
        <taxon>Bacteria</taxon>
        <taxon>Bacillati</taxon>
        <taxon>Bacillota</taxon>
        <taxon>Bacilli</taxon>
        <taxon>Bacillales</taxon>
        <taxon>Paenibacillaceae</taxon>
        <taxon>Paenibacillus</taxon>
    </lineage>
</organism>
<dbReference type="SUPFAM" id="SSF51905">
    <property type="entry name" value="FAD/NAD(P)-binding domain"/>
    <property type="match status" value="1"/>
</dbReference>